<organism evidence="6 7">
    <name type="scientific">candidate division WS6 bacterium 36_33</name>
    <dbReference type="NCBI Taxonomy" id="1641388"/>
    <lineage>
        <taxon>Bacteria</taxon>
        <taxon>Candidatus Dojkabacteria</taxon>
    </lineage>
</organism>
<name>A0A117LTT5_9BACT</name>
<dbReference type="PROSITE" id="PS50850">
    <property type="entry name" value="MFS"/>
    <property type="match status" value="1"/>
</dbReference>
<evidence type="ECO:0000313" key="6">
    <source>
        <dbReference type="EMBL" id="KUK67059.1"/>
    </source>
</evidence>
<evidence type="ECO:0000256" key="2">
    <source>
        <dbReference type="ARBA" id="ARBA00022989"/>
    </source>
</evidence>
<feature type="transmembrane region" description="Helical" evidence="4">
    <location>
        <begin position="7"/>
        <end position="24"/>
    </location>
</feature>
<dbReference type="Gene3D" id="1.20.1250.20">
    <property type="entry name" value="MFS general substrate transporter like domains"/>
    <property type="match status" value="1"/>
</dbReference>
<evidence type="ECO:0000256" key="4">
    <source>
        <dbReference type="SAM" id="Phobius"/>
    </source>
</evidence>
<accession>A0A117LTT5</accession>
<evidence type="ECO:0000256" key="1">
    <source>
        <dbReference type="ARBA" id="ARBA00022692"/>
    </source>
</evidence>
<evidence type="ECO:0000259" key="5">
    <source>
        <dbReference type="PROSITE" id="PS50850"/>
    </source>
</evidence>
<evidence type="ECO:0000256" key="3">
    <source>
        <dbReference type="ARBA" id="ARBA00023136"/>
    </source>
</evidence>
<dbReference type="InterPro" id="IPR020846">
    <property type="entry name" value="MFS_dom"/>
</dbReference>
<sequence length="66" mass="6961">MLELKDFFFNIGYIIGPIAAGIIADTVGAMQAFSVLGGPGILFAGILFFIMPETYETSPGSQETGN</sequence>
<dbReference type="EMBL" id="LGGI01000045">
    <property type="protein sequence ID" value="KUK67059.1"/>
    <property type="molecule type" value="Genomic_DNA"/>
</dbReference>
<dbReference type="Proteomes" id="UP000053469">
    <property type="component" value="Unassembled WGS sequence"/>
</dbReference>
<gene>
    <name evidence="6" type="ORF">XD87_0357</name>
</gene>
<comment type="caution">
    <text evidence="6">The sequence shown here is derived from an EMBL/GenBank/DDBJ whole genome shotgun (WGS) entry which is preliminary data.</text>
</comment>
<keyword evidence="1 4" id="KW-0812">Transmembrane</keyword>
<feature type="transmembrane region" description="Helical" evidence="4">
    <location>
        <begin position="30"/>
        <end position="51"/>
    </location>
</feature>
<protein>
    <submittedName>
        <fullName evidence="6">Transmembrane(S)protein</fullName>
    </submittedName>
</protein>
<evidence type="ECO:0000313" key="7">
    <source>
        <dbReference type="Proteomes" id="UP000053469"/>
    </source>
</evidence>
<keyword evidence="3 4" id="KW-0472">Membrane</keyword>
<reference evidence="7" key="1">
    <citation type="journal article" date="2015" name="MBio">
        <title>Genome-Resolved Metagenomic Analysis Reveals Roles for Candidate Phyla and Other Microbial Community Members in Biogeochemical Transformations in Oil Reservoirs.</title>
        <authorList>
            <person name="Hu P."/>
            <person name="Tom L."/>
            <person name="Singh A."/>
            <person name="Thomas B.C."/>
            <person name="Baker B.J."/>
            <person name="Piceno Y.M."/>
            <person name="Andersen G.L."/>
            <person name="Banfield J.F."/>
        </authorList>
    </citation>
    <scope>NUCLEOTIDE SEQUENCE [LARGE SCALE GENOMIC DNA]</scope>
</reference>
<feature type="domain" description="Major facilitator superfamily (MFS) profile" evidence="5">
    <location>
        <begin position="1"/>
        <end position="66"/>
    </location>
</feature>
<keyword evidence="2 4" id="KW-1133">Transmembrane helix</keyword>
<proteinExistence type="predicted"/>
<dbReference type="InterPro" id="IPR036259">
    <property type="entry name" value="MFS_trans_sf"/>
</dbReference>
<dbReference type="GO" id="GO:0022857">
    <property type="term" value="F:transmembrane transporter activity"/>
    <property type="evidence" value="ECO:0007669"/>
    <property type="project" value="InterPro"/>
</dbReference>
<dbReference type="AlphaFoldDB" id="A0A117LTT5"/>
<dbReference type="SUPFAM" id="SSF103473">
    <property type="entry name" value="MFS general substrate transporter"/>
    <property type="match status" value="1"/>
</dbReference>